<organism evidence="3 4">
    <name type="scientific">Vibrio scophthalmi</name>
    <dbReference type="NCBI Taxonomy" id="45658"/>
    <lineage>
        <taxon>Bacteria</taxon>
        <taxon>Pseudomonadati</taxon>
        <taxon>Pseudomonadota</taxon>
        <taxon>Gammaproteobacteria</taxon>
        <taxon>Vibrionales</taxon>
        <taxon>Vibrionaceae</taxon>
        <taxon>Vibrio</taxon>
    </lineage>
</organism>
<dbReference type="InterPro" id="IPR011250">
    <property type="entry name" value="OMP/PagP_B-barrel"/>
</dbReference>
<dbReference type="Proteomes" id="UP000092528">
    <property type="component" value="Chromosome 1"/>
</dbReference>
<dbReference type="AlphaFoldDB" id="A0A1C7FCV9"/>
<keyword evidence="1" id="KW-0732">Signal</keyword>
<proteinExistence type="predicted"/>
<dbReference type="PATRIC" id="fig|45658.7.peg.1732"/>
<protein>
    <recommendedName>
        <fullName evidence="2">Outer membrane protein beta-barrel domain-containing protein</fullName>
    </recommendedName>
</protein>
<evidence type="ECO:0000313" key="4">
    <source>
        <dbReference type="Proteomes" id="UP000092528"/>
    </source>
</evidence>
<evidence type="ECO:0000256" key="1">
    <source>
        <dbReference type="ARBA" id="ARBA00022729"/>
    </source>
</evidence>
<feature type="domain" description="Outer membrane protein beta-barrel" evidence="2">
    <location>
        <begin position="25"/>
        <end position="172"/>
    </location>
</feature>
<dbReference type="Gene3D" id="2.40.160.20">
    <property type="match status" value="1"/>
</dbReference>
<dbReference type="SUPFAM" id="SSF56925">
    <property type="entry name" value="OMPA-like"/>
    <property type="match status" value="1"/>
</dbReference>
<dbReference type="InterPro" id="IPR027385">
    <property type="entry name" value="Beta-barrel_OMP"/>
</dbReference>
<evidence type="ECO:0000313" key="3">
    <source>
        <dbReference type="EMBL" id="ANU36869.1"/>
    </source>
</evidence>
<name>A0A1C7FCV9_9VIBR</name>
<dbReference type="STRING" id="45658.VSVS12_01256"/>
<dbReference type="Pfam" id="PF13505">
    <property type="entry name" value="OMP_b-brl"/>
    <property type="match status" value="1"/>
</dbReference>
<keyword evidence="4" id="KW-1185">Reference proteome</keyword>
<evidence type="ECO:0000259" key="2">
    <source>
        <dbReference type="Pfam" id="PF13505"/>
    </source>
</evidence>
<sequence>MVLVSHLSKRNDYGADMTILDSSVFIAIGVLSVASTASANIHITPQLGFTGGGIVKNSNDEKFDIKPSESFAISIESDLQTSRLGLYYSHQSSNVESENLDSTIQYLMFQSSIYYPLANQSFTYLGIGIGGSYINADWSDNHTGFAASLFGGFEYPISDNVSFTSQVRWLGTVVDNNTTTICNLPSSHSTDCRIQFDTDWMNQFTMSAGMVMTF</sequence>
<dbReference type="EMBL" id="CP016414">
    <property type="protein sequence ID" value="ANU36869.1"/>
    <property type="molecule type" value="Genomic_DNA"/>
</dbReference>
<accession>A0A1C7FCV9</accession>
<reference evidence="3 4" key="1">
    <citation type="submission" date="2016-07" db="EMBL/GenBank/DDBJ databases">
        <title>Genome sequencing of Vibrio scophthalmi strain VS-05, an isolated from Paralichthys olivaceus.</title>
        <authorList>
            <person name="Han H.-J."/>
        </authorList>
    </citation>
    <scope>NUCLEOTIDE SEQUENCE [LARGE SCALE GENOMIC DNA]</scope>
    <source>
        <strain evidence="3 4">VS-05</strain>
    </source>
</reference>
<gene>
    <name evidence="3" type="ORF">VSVS05_01744</name>
</gene>